<dbReference type="Proteomes" id="UP000033220">
    <property type="component" value="Chromosome DSM 122"/>
</dbReference>
<keyword evidence="5 6" id="KW-0472">Membrane</keyword>
<comment type="subcellular location">
    <subcellularLocation>
        <location evidence="1">Cell membrane</location>
        <topology evidence="1">Multi-pass membrane protein</topology>
    </subcellularLocation>
</comment>
<evidence type="ECO:0000259" key="7">
    <source>
        <dbReference type="Pfam" id="PF00892"/>
    </source>
</evidence>
<evidence type="ECO:0000256" key="1">
    <source>
        <dbReference type="ARBA" id="ARBA00004651"/>
    </source>
</evidence>
<dbReference type="PATRIC" id="fig|1150469.3.peg.3597"/>
<feature type="transmembrane region" description="Helical" evidence="6">
    <location>
        <begin position="315"/>
        <end position="337"/>
    </location>
</feature>
<evidence type="ECO:0000256" key="4">
    <source>
        <dbReference type="ARBA" id="ARBA00022989"/>
    </source>
</evidence>
<feature type="domain" description="EamA" evidence="7">
    <location>
        <begin position="77"/>
        <end position="215"/>
    </location>
</feature>
<dbReference type="STRING" id="1150469.RSPPHO_03194"/>
<feature type="transmembrane region" description="Helical" evidence="6">
    <location>
        <begin position="256"/>
        <end position="275"/>
    </location>
</feature>
<dbReference type="InterPro" id="IPR000620">
    <property type="entry name" value="EamA_dom"/>
</dbReference>
<dbReference type="PANTHER" id="PTHR42920:SF5">
    <property type="entry name" value="EAMA DOMAIN-CONTAINING PROTEIN"/>
    <property type="match status" value="1"/>
</dbReference>
<evidence type="ECO:0000313" key="9">
    <source>
        <dbReference type="Proteomes" id="UP000033220"/>
    </source>
</evidence>
<dbReference type="Gene3D" id="1.10.3730.20">
    <property type="match status" value="1"/>
</dbReference>
<dbReference type="HOGENOM" id="CLU_033863_21_2_5"/>
<gene>
    <name evidence="8" type="ORF">RSPPHO_03194</name>
</gene>
<feature type="transmembrane region" description="Helical" evidence="6">
    <location>
        <begin position="281"/>
        <end position="303"/>
    </location>
</feature>
<feature type="transmembrane region" description="Helical" evidence="6">
    <location>
        <begin position="74"/>
        <end position="93"/>
    </location>
</feature>
<dbReference type="PANTHER" id="PTHR42920">
    <property type="entry name" value="OS03G0707200 PROTEIN-RELATED"/>
    <property type="match status" value="1"/>
</dbReference>
<protein>
    <recommendedName>
        <fullName evidence="7">EamA domain-containing protein</fullName>
    </recommendedName>
</protein>
<dbReference type="EMBL" id="HE663493">
    <property type="protein sequence ID" value="CCG09820.1"/>
    <property type="molecule type" value="Genomic_DNA"/>
</dbReference>
<keyword evidence="3 6" id="KW-0812">Transmembrane</keyword>
<keyword evidence="4 6" id="KW-1133">Transmembrane helix</keyword>
<dbReference type="AlphaFoldDB" id="H6SR98"/>
<proteinExistence type="predicted"/>
<dbReference type="InterPro" id="IPR037185">
    <property type="entry name" value="EmrE-like"/>
</dbReference>
<feature type="transmembrane region" description="Helical" evidence="6">
    <location>
        <begin position="343"/>
        <end position="367"/>
    </location>
</feature>
<dbReference type="Pfam" id="PF00892">
    <property type="entry name" value="EamA"/>
    <property type="match status" value="2"/>
</dbReference>
<evidence type="ECO:0000256" key="3">
    <source>
        <dbReference type="ARBA" id="ARBA00022692"/>
    </source>
</evidence>
<dbReference type="SUPFAM" id="SSF103481">
    <property type="entry name" value="Multidrug resistance efflux transporter EmrE"/>
    <property type="match status" value="2"/>
</dbReference>
<feature type="transmembrane region" description="Helical" evidence="6">
    <location>
        <begin position="228"/>
        <end position="249"/>
    </location>
</feature>
<evidence type="ECO:0000256" key="6">
    <source>
        <dbReference type="SAM" id="Phobius"/>
    </source>
</evidence>
<keyword evidence="2" id="KW-1003">Cell membrane</keyword>
<feature type="transmembrane region" description="Helical" evidence="6">
    <location>
        <begin position="105"/>
        <end position="128"/>
    </location>
</feature>
<evidence type="ECO:0000256" key="5">
    <source>
        <dbReference type="ARBA" id="ARBA00023136"/>
    </source>
</evidence>
<reference evidence="8 9" key="1">
    <citation type="submission" date="2012-02" db="EMBL/GenBank/DDBJ databases">
        <title>Shotgun genome sequence of Phaeospirillum photometricum DSM 122.</title>
        <authorList>
            <person name="Duquesne K."/>
            <person name="Sturgis J."/>
        </authorList>
    </citation>
    <scope>NUCLEOTIDE SEQUENCE [LARGE SCALE GENOMIC DNA]</scope>
    <source>
        <strain evidence="9">DSM122</strain>
    </source>
</reference>
<dbReference type="KEGG" id="rpm:RSPPHO_03194"/>
<keyword evidence="9" id="KW-1185">Reference proteome</keyword>
<dbReference type="GO" id="GO:0005886">
    <property type="term" value="C:plasma membrane"/>
    <property type="evidence" value="ECO:0007669"/>
    <property type="project" value="UniProtKB-SubCell"/>
</dbReference>
<evidence type="ECO:0000256" key="2">
    <source>
        <dbReference type="ARBA" id="ARBA00022475"/>
    </source>
</evidence>
<feature type="transmembrane region" description="Helical" evidence="6">
    <location>
        <begin position="199"/>
        <end position="222"/>
    </location>
</feature>
<feature type="transmembrane region" description="Helical" evidence="6">
    <location>
        <begin position="173"/>
        <end position="192"/>
    </location>
</feature>
<name>H6SR98_PARPM</name>
<sequence length="373" mass="38767">MRKTARGQQRRGPLYPAVPVAGDPGRLTRALCFPAADRRPSPGPAVSCLGRHDSGESLLLTGSPMTDTSSLSRVRASLILLLVAFIWGTTFVAQKTAFETTSGPALGPLTFTGLRFLLGALVVLPFALRERQSGGGTPMPTATLGVFALLGALLFVASMTQQVGILQTSVTNAGFLTALYVPLVPVIALAVFRQPVRRTVWVGALGCVAGTWFLTGGLAGASLNTGDLWVMLSALFWAMHVMSVGILVVRSRRPVTLALVQFLACGVLSLIGAFLVETPSWPVIAGAWGEILYAGVLSVGVAYTLQVVAQRHTPAAAAALIMSTETVFAALSGAVVLGERLSMVQGVGAALILASILVVELGAALGARRAALR</sequence>
<dbReference type="eggNOG" id="COG0697">
    <property type="taxonomic scope" value="Bacteria"/>
</dbReference>
<feature type="domain" description="EamA" evidence="7">
    <location>
        <begin position="225"/>
        <end position="359"/>
    </location>
</feature>
<evidence type="ECO:0000313" key="8">
    <source>
        <dbReference type="EMBL" id="CCG09820.1"/>
    </source>
</evidence>
<feature type="transmembrane region" description="Helical" evidence="6">
    <location>
        <begin position="140"/>
        <end position="161"/>
    </location>
</feature>
<dbReference type="InterPro" id="IPR051258">
    <property type="entry name" value="Diverse_Substrate_Transporter"/>
</dbReference>
<organism evidence="8 9">
    <name type="scientific">Pararhodospirillum photometricum DSM 122</name>
    <dbReference type="NCBI Taxonomy" id="1150469"/>
    <lineage>
        <taxon>Bacteria</taxon>
        <taxon>Pseudomonadati</taxon>
        <taxon>Pseudomonadota</taxon>
        <taxon>Alphaproteobacteria</taxon>
        <taxon>Rhodospirillales</taxon>
        <taxon>Rhodospirillaceae</taxon>
        <taxon>Pararhodospirillum</taxon>
    </lineage>
</organism>
<accession>H6SR98</accession>